<evidence type="ECO:0000259" key="6">
    <source>
        <dbReference type="SMART" id="SM00222"/>
    </source>
</evidence>
<dbReference type="SMART" id="SM00222">
    <property type="entry name" value="Sec7"/>
    <property type="match status" value="1"/>
</dbReference>
<accession>A0AAE1HKW7</accession>
<dbReference type="InterPro" id="IPR015403">
    <property type="entry name" value="Mon2/Sec7/BIG1-like_HDS"/>
</dbReference>
<dbReference type="PANTHER" id="PTHR10663">
    <property type="entry name" value="GUANYL-NUCLEOTIDE EXCHANGE FACTOR"/>
    <property type="match status" value="1"/>
</dbReference>
<feature type="compositionally biased region" description="Pro residues" evidence="5">
    <location>
        <begin position="1339"/>
        <end position="1351"/>
    </location>
</feature>
<organism evidence="7 8">
    <name type="scientific">Frankliniella fusca</name>
    <dbReference type="NCBI Taxonomy" id="407009"/>
    <lineage>
        <taxon>Eukaryota</taxon>
        <taxon>Metazoa</taxon>
        <taxon>Ecdysozoa</taxon>
        <taxon>Arthropoda</taxon>
        <taxon>Hexapoda</taxon>
        <taxon>Insecta</taxon>
        <taxon>Pterygota</taxon>
        <taxon>Neoptera</taxon>
        <taxon>Paraneoptera</taxon>
        <taxon>Thysanoptera</taxon>
        <taxon>Terebrantia</taxon>
        <taxon>Thripoidea</taxon>
        <taxon>Thripidae</taxon>
        <taxon>Frankliniella</taxon>
    </lineage>
</organism>
<name>A0AAE1HKW7_9NEOP</name>
<dbReference type="InterPro" id="IPR016024">
    <property type="entry name" value="ARM-type_fold"/>
</dbReference>
<dbReference type="InterPro" id="IPR023394">
    <property type="entry name" value="Sec7_C_sf"/>
</dbReference>
<comment type="subcellular location">
    <subcellularLocation>
        <location evidence="2">Cytoplasm</location>
    </subcellularLocation>
    <subcellularLocation>
        <location evidence="1">Membrane</location>
    </subcellularLocation>
</comment>
<feature type="domain" description="SEC7" evidence="6">
    <location>
        <begin position="547"/>
        <end position="776"/>
    </location>
</feature>
<gene>
    <name evidence="7" type="ORF">KUF71_000313</name>
</gene>
<dbReference type="InterPro" id="IPR032629">
    <property type="entry name" value="DCB_dom"/>
</dbReference>
<evidence type="ECO:0000256" key="5">
    <source>
        <dbReference type="SAM" id="MobiDB-lite"/>
    </source>
</evidence>
<evidence type="ECO:0000313" key="8">
    <source>
        <dbReference type="Proteomes" id="UP001219518"/>
    </source>
</evidence>
<reference evidence="7" key="1">
    <citation type="submission" date="2021-07" db="EMBL/GenBank/DDBJ databases">
        <authorList>
            <person name="Catto M.A."/>
            <person name="Jacobson A."/>
            <person name="Kennedy G."/>
            <person name="Labadie P."/>
            <person name="Hunt B.G."/>
            <person name="Srinivasan R."/>
        </authorList>
    </citation>
    <scope>NUCLEOTIDE SEQUENCE</scope>
    <source>
        <strain evidence="7">PL_HMW_Pooled</strain>
        <tissue evidence="7">Head</tissue>
    </source>
</reference>
<dbReference type="EMBL" id="JAHWGI010001142">
    <property type="protein sequence ID" value="KAK3923231.1"/>
    <property type="molecule type" value="Genomic_DNA"/>
</dbReference>
<feature type="region of interest" description="Disordered" evidence="5">
    <location>
        <begin position="2050"/>
        <end position="2097"/>
    </location>
</feature>
<dbReference type="PANTHER" id="PTHR10663:SF344">
    <property type="entry name" value="BREFELDIN A-INHIBITED GUANINE NUCLEOTIDE-EXCHANGE PROTEIN 3"/>
    <property type="match status" value="1"/>
</dbReference>
<dbReference type="GO" id="GO:0005737">
    <property type="term" value="C:cytoplasm"/>
    <property type="evidence" value="ECO:0007669"/>
    <property type="project" value="UniProtKB-SubCell"/>
</dbReference>
<reference evidence="7" key="2">
    <citation type="journal article" date="2023" name="BMC Genomics">
        <title>Pest status, molecular evolution, and epigenetic factors derived from the genome assembly of Frankliniella fusca, a thysanopteran phytovirus vector.</title>
        <authorList>
            <person name="Catto M.A."/>
            <person name="Labadie P.E."/>
            <person name="Jacobson A.L."/>
            <person name="Kennedy G.G."/>
            <person name="Srinivasan R."/>
            <person name="Hunt B.G."/>
        </authorList>
    </citation>
    <scope>NUCLEOTIDE SEQUENCE</scope>
    <source>
        <strain evidence="7">PL_HMW_Pooled</strain>
    </source>
</reference>
<sequence length="2282" mass="248316">MLGKFSDVSLQIHLLTLVLSSRQLEADSGVYSWSLTVVAVKQDEETLWNWYISQILVVRFVVFSTQTLEVKKTMEDLLLQLGKEASGAKLAPLRAAAQEAYDFLGRQSVLMHDPAYELRAKCLLPLQIALDTKRSKFVALSLSGLHKLVRDDRFQSHLEPEDDSLWLPSQLLHVFSGMLSHTDDTQVDMLKVLLNVACSPSWTVNGRIIIQMLTLCGEAYESGNQSVQTAAQTATSHTLRAFCNFLEEECQELELNARRSKDVAGIEPSAGVSCFSEVIPIMQFIISKLDESQSCGRNGHTVVFLLECLHTLVSSLPQAVHANRHFTAFLWQKLCPALVAFLGTPRVDKNIVSSRPDNSALGKGGANVKGRGSGCLATAPSFNSQQAKTVYSIGTQLVRLVGCVGSLRPVLESVFHRMLLYPPPQHRLEALRALKELLRSPSRMVDFAGPIILEDEKGSPQSDMALMRLVMDSIEECATRGNSALAQASVACIVAMLGSLEELCAGRGISDKYTEKINTIYPHLILCDYRGPLTYQSMSRLPKNYRERMEREKALLRSGATESDSSSGIEQSQPGASDHSDRSDQSHSSGDTEGPEDDPQLDEMVAEADTRQRETQKLDPIDERLERLPRTLHDYQPIPVRAEYIDVERQSARHFAQSLNGLVRDLLTLRSSIEVDAALQEFASKYCQGVFAGHNISDCPAAPVTIINADGIYLATYSALLLNLKLIHQGYYADNSKVLPMNEDQFVEQVHGSGVLVYLSSAWLSELYQETLSNSVLERNGYDASLTDNVALINLLTDLDGLDSNQPGGQLLSDCRRLERATTQVETSPEIEAGIKLSRRVLTCCWDSMLAVLSSMLEGSSRITSTRTGNSRDDSRRYREAVVSSLEGLQRAAKLANVLGMQSRCGSLFSLLASASCPVGSFDGSLTGAASDEEPSGEFEDNGLSYTLTAARSREQLAAALRHSLRKPRQRIRKLKRLLGQTRKLHASHALSMDVLVGRGLEMSSHSADCWPHVFRCCLFVAKLEHDFFSQLHNRNLGPKLSMKTSTSTPSLDKSSVQDRLNLSFDPVDDTEICDVYGFLSTPTTPVSTTASVTEVIQGSNADASSGGLLSDYYAAKVICLLSQQVDRLFDEAALKLNMRALTGFLKALCSASHGQLFSRSGKSNTVIRASAEKESVASRIWWPGGRFKGKIQTENEIGDHPDSSLLLTRTGDVMLKCIRSGRPLIHIMRAWSIVGPHFMEAACHRDRTISKQAVTCIHDSVNALLNDQSELPYFHFNEALFKPFENLLCLELCDSDVQDQIVSCICEFVEANRTEIRSGWRPLFGALRVVKVTAPASAPAPAPGAPPSTPTSPSAPGGHLSHLAALLDVFQVFLNTHNPLVFSNAAVDCVLCLLKHVRKPGDAEDQDPSSESEVAVQLQLRLAALRYLRRCCQILASMYDMPACPIFHSAHRMCQSPALVLNPIHSDLEIVDWEPGACEDDVSNALNAALGAVPHSLLSTFDDPGIIDLASIDRPSGVLRVWYLVLEGLMASVAGEQHQQHVLDALFQQMHELLQVPGPGPLFALHCANHMLLPLLQGWLRRAGKQPEAWERCAPSFKQCCGLATDLVVEYLAYLKEAAAPGPEEHQVEAACSLMLKGVLLVLVECVIQPVESIARLGCACIRHLFVAAGPLFTEAQWWSVVAAMHLATAASLQPMRQLLVAFRPGSHAFYGDVGQVKVAARRDTTPEQCLRLAHLGHQVFLLEGQREAACPAPAPPSVSVPGVGPGDAEERSYVLLLFSPSSRTAGGAGVGSGAYYPGSGCALGAGEDAVVRVWYRALVVGLLAHQLLLHSLGALLLRGTPHAVPALANVVQCGPAPAPAAPAPAPALPGMMHLLTPAQIEGLLAALDVSYCAALQFDSRPGLKFLVQKVAGLDSAANLYRQAAAAWTIKVVVLVDVALHEIAATSASTDDVRRLMEDAAGGGAGAGAGAADAEGLGSQAPPGSLAWALSLLRQSFDALCALYVDVVEDREGRHAASDTLGDQPIFFLTSQGSDFPDIPRRQELLAERQDGSANPPDPPDPDDGQVAPVDTQEEDAEEENVINTKRKRVKKEKRERPYRPFKLADLGRLSLDSTSSSSSSVEVDDNNGSNHESPSHTPEVDPDNDNSQNHEEGCSADNNMETLVAEYRRHKSRFGVHPRMNPFNAPPPPTPALDIPPEIDQQRRASIIKDSGARRVAAREMLGSLLDLVAQLSDAQFTALLPALFGGLRRLTAHSRDHTLQQALAELYHRIARLYGFSAE</sequence>
<feature type="compositionally biased region" description="Low complexity" evidence="5">
    <location>
        <begin position="2113"/>
        <end position="2122"/>
    </location>
</feature>
<evidence type="ECO:0000256" key="1">
    <source>
        <dbReference type="ARBA" id="ARBA00004370"/>
    </source>
</evidence>
<evidence type="ECO:0000256" key="2">
    <source>
        <dbReference type="ARBA" id="ARBA00004496"/>
    </source>
</evidence>
<protein>
    <submittedName>
        <fullName evidence="7">Brefeldin A-inhibited guanine nucleotide-exchange protein 3</fullName>
    </submittedName>
</protein>
<evidence type="ECO:0000256" key="3">
    <source>
        <dbReference type="ARBA" id="ARBA00022490"/>
    </source>
</evidence>
<evidence type="ECO:0000313" key="7">
    <source>
        <dbReference type="EMBL" id="KAK3923231.1"/>
    </source>
</evidence>
<feature type="compositionally biased region" description="Acidic residues" evidence="5">
    <location>
        <begin position="2073"/>
        <end position="2082"/>
    </location>
</feature>
<dbReference type="Pfam" id="PF01369">
    <property type="entry name" value="Sec7"/>
    <property type="match status" value="1"/>
</dbReference>
<keyword evidence="8" id="KW-1185">Reference proteome</keyword>
<dbReference type="Gene3D" id="1.10.1000.11">
    <property type="entry name" value="Arf Nucleotide-binding Site Opener,domain 2"/>
    <property type="match status" value="1"/>
</dbReference>
<feature type="compositionally biased region" description="Polar residues" evidence="5">
    <location>
        <begin position="2128"/>
        <end position="2138"/>
    </location>
</feature>
<feature type="region of interest" description="Disordered" evidence="5">
    <location>
        <begin position="552"/>
        <end position="600"/>
    </location>
</feature>
<feature type="compositionally biased region" description="Polar residues" evidence="5">
    <location>
        <begin position="560"/>
        <end position="575"/>
    </location>
</feature>
<comment type="caution">
    <text evidence="7">The sequence shown here is derived from an EMBL/GenBank/DDBJ whole genome shotgun (WGS) entry which is preliminary data.</text>
</comment>
<proteinExistence type="predicted"/>
<dbReference type="SUPFAM" id="SSF48425">
    <property type="entry name" value="Sec7 domain"/>
    <property type="match status" value="1"/>
</dbReference>
<feature type="region of interest" description="Disordered" evidence="5">
    <location>
        <begin position="2113"/>
        <end position="2159"/>
    </location>
</feature>
<dbReference type="GO" id="GO:0032012">
    <property type="term" value="P:regulation of ARF protein signal transduction"/>
    <property type="evidence" value="ECO:0007669"/>
    <property type="project" value="InterPro"/>
</dbReference>
<keyword evidence="4" id="KW-0472">Membrane</keyword>
<dbReference type="GO" id="GO:0016020">
    <property type="term" value="C:membrane"/>
    <property type="evidence" value="ECO:0007669"/>
    <property type="project" value="UniProtKB-SubCell"/>
</dbReference>
<evidence type="ECO:0000256" key="4">
    <source>
        <dbReference type="ARBA" id="ARBA00023136"/>
    </source>
</evidence>
<dbReference type="Pfam" id="PF09324">
    <property type="entry name" value="Sec7-like_HDS"/>
    <property type="match status" value="1"/>
</dbReference>
<dbReference type="Proteomes" id="UP001219518">
    <property type="component" value="Unassembled WGS sequence"/>
</dbReference>
<dbReference type="SUPFAM" id="SSF48371">
    <property type="entry name" value="ARM repeat"/>
    <property type="match status" value="1"/>
</dbReference>
<dbReference type="GO" id="GO:0005085">
    <property type="term" value="F:guanyl-nucleotide exchange factor activity"/>
    <property type="evidence" value="ECO:0007669"/>
    <property type="project" value="InterPro"/>
</dbReference>
<keyword evidence="3" id="KW-0963">Cytoplasm</keyword>
<dbReference type="InterPro" id="IPR000904">
    <property type="entry name" value="Sec7_dom"/>
</dbReference>
<dbReference type="InterPro" id="IPR035999">
    <property type="entry name" value="Sec7_dom_sf"/>
</dbReference>
<feature type="region of interest" description="Disordered" evidence="5">
    <location>
        <begin position="1339"/>
        <end position="1358"/>
    </location>
</feature>
<dbReference type="Pfam" id="PF16213">
    <property type="entry name" value="DCB"/>
    <property type="match status" value="1"/>
</dbReference>